<dbReference type="GO" id="GO:0043190">
    <property type="term" value="C:ATP-binding cassette (ABC) transporter complex"/>
    <property type="evidence" value="ECO:0007669"/>
    <property type="project" value="InterPro"/>
</dbReference>
<dbReference type="SUPFAM" id="SSF53850">
    <property type="entry name" value="Periplasmic binding protein-like II"/>
    <property type="match status" value="1"/>
</dbReference>
<feature type="chain" id="PRO_5032429637" evidence="5">
    <location>
        <begin position="28"/>
        <end position="294"/>
    </location>
</feature>
<protein>
    <submittedName>
        <fullName evidence="7">Glycine betaine ABC transporter substrate-binding protein</fullName>
    </submittedName>
</protein>
<evidence type="ECO:0000313" key="7">
    <source>
        <dbReference type="EMBL" id="NYZ65500.1"/>
    </source>
</evidence>
<comment type="caution">
    <text evidence="7">The sequence shown here is derived from an EMBL/GenBank/DDBJ whole genome shotgun (WGS) entry which is preliminary data.</text>
</comment>
<comment type="subcellular location">
    <subcellularLocation>
        <location evidence="1">Cell membrane</location>
    </subcellularLocation>
</comment>
<dbReference type="AlphaFoldDB" id="A0A853HUQ9"/>
<evidence type="ECO:0000259" key="6">
    <source>
        <dbReference type="Pfam" id="PF04069"/>
    </source>
</evidence>
<evidence type="ECO:0000256" key="5">
    <source>
        <dbReference type="SAM" id="SignalP"/>
    </source>
</evidence>
<feature type="signal peptide" evidence="5">
    <location>
        <begin position="1"/>
        <end position="27"/>
    </location>
</feature>
<reference evidence="7 8" key="1">
    <citation type="submission" date="2020-07" db="EMBL/GenBank/DDBJ databases">
        <title>Endozoicomonas sp. nov., isolated from sediment.</title>
        <authorList>
            <person name="Gu T."/>
        </authorList>
    </citation>
    <scope>NUCLEOTIDE SEQUENCE [LARGE SCALE GENOMIC DNA]</scope>
    <source>
        <strain evidence="7 8">SM1973</strain>
    </source>
</reference>
<dbReference type="Pfam" id="PF04069">
    <property type="entry name" value="OpuAC"/>
    <property type="match status" value="1"/>
</dbReference>
<sequence>MWLIFISRLRLLFTVSLLLLLTACDKAPEEKPASLEPKGPISLVYVEWASEIASTHVMKALLTSVGYNVSIKPVTADEMWKNVGNGSADAMVAAWLPSTHAHYLEQNRPGINDFGPNLTGTRIGLVVPSNLPINSITELNSMVSELEGKIIGIDPGAGLMKKTRLAIKEYQLNFQLIEGSGTTMTKALTEAINNSKPVVVTGWTPHWKFAKFDLKYLADPKGIYGKQEFIHTIARKGLQTDKPLAAAILNAFEWTPADIAQVMVWINSGMTPEKSAERWLSANKEKVAKWLPKN</sequence>
<evidence type="ECO:0000256" key="3">
    <source>
        <dbReference type="ARBA" id="ARBA00022475"/>
    </source>
</evidence>
<dbReference type="GO" id="GO:0015871">
    <property type="term" value="P:choline transport"/>
    <property type="evidence" value="ECO:0007669"/>
    <property type="project" value="TreeGrafter"/>
</dbReference>
<keyword evidence="8" id="KW-1185">Reference proteome</keyword>
<dbReference type="InterPro" id="IPR007210">
    <property type="entry name" value="ABC_Gly_betaine_transp_sub-bd"/>
</dbReference>
<dbReference type="RefSeq" id="WP_180567528.1">
    <property type="nucleotide sequence ID" value="NZ_JACCKB010000005.1"/>
</dbReference>
<gene>
    <name evidence="7" type="ORF">H0A36_05715</name>
</gene>
<evidence type="ECO:0000256" key="1">
    <source>
        <dbReference type="ARBA" id="ARBA00004236"/>
    </source>
</evidence>
<keyword evidence="4" id="KW-0472">Membrane</keyword>
<accession>A0A853HUQ9</accession>
<feature type="domain" description="ABC-type glycine betaine transport system substrate-binding" evidence="6">
    <location>
        <begin position="40"/>
        <end position="281"/>
    </location>
</feature>
<dbReference type="PANTHER" id="PTHR47737:SF1">
    <property type="entry name" value="GLYCINE BETAINE_PROLINE BETAINE TRANSPORT SYSTEM PERMEASE PROTEIN PROW"/>
    <property type="match status" value="1"/>
</dbReference>
<dbReference type="PANTHER" id="PTHR47737">
    <property type="entry name" value="GLYCINE BETAINE/PROLINE BETAINE TRANSPORT SYSTEM PERMEASE PROTEIN PROW"/>
    <property type="match status" value="1"/>
</dbReference>
<dbReference type="Gene3D" id="3.40.190.100">
    <property type="entry name" value="Glycine betaine-binding periplasmic protein, domain 2"/>
    <property type="match status" value="1"/>
</dbReference>
<keyword evidence="5" id="KW-0732">Signal</keyword>
<evidence type="ECO:0000256" key="2">
    <source>
        <dbReference type="ARBA" id="ARBA00022448"/>
    </source>
</evidence>
<organism evidence="7 8">
    <name type="scientific">Spartinivicinus marinus</name>
    <dbReference type="NCBI Taxonomy" id="2994442"/>
    <lineage>
        <taxon>Bacteria</taxon>
        <taxon>Pseudomonadati</taxon>
        <taxon>Pseudomonadota</taxon>
        <taxon>Gammaproteobacteria</taxon>
        <taxon>Oceanospirillales</taxon>
        <taxon>Zooshikellaceae</taxon>
        <taxon>Spartinivicinus</taxon>
    </lineage>
</organism>
<keyword evidence="3" id="KW-1003">Cell membrane</keyword>
<dbReference type="GO" id="GO:0031460">
    <property type="term" value="P:glycine betaine transport"/>
    <property type="evidence" value="ECO:0007669"/>
    <property type="project" value="TreeGrafter"/>
</dbReference>
<dbReference type="Gene3D" id="3.40.190.10">
    <property type="entry name" value="Periplasmic binding protein-like II"/>
    <property type="match status" value="1"/>
</dbReference>
<evidence type="ECO:0000313" key="8">
    <source>
        <dbReference type="Proteomes" id="UP000569732"/>
    </source>
</evidence>
<name>A0A853HUQ9_9GAMM</name>
<dbReference type="GO" id="GO:0005275">
    <property type="term" value="F:amine transmembrane transporter activity"/>
    <property type="evidence" value="ECO:0007669"/>
    <property type="project" value="TreeGrafter"/>
</dbReference>
<dbReference type="GO" id="GO:0015226">
    <property type="term" value="F:carnitine transmembrane transporter activity"/>
    <property type="evidence" value="ECO:0007669"/>
    <property type="project" value="TreeGrafter"/>
</dbReference>
<dbReference type="Proteomes" id="UP000569732">
    <property type="component" value="Unassembled WGS sequence"/>
</dbReference>
<evidence type="ECO:0000256" key="4">
    <source>
        <dbReference type="ARBA" id="ARBA00023136"/>
    </source>
</evidence>
<proteinExistence type="predicted"/>
<dbReference type="EMBL" id="JACCKB010000005">
    <property type="protein sequence ID" value="NYZ65500.1"/>
    <property type="molecule type" value="Genomic_DNA"/>
</dbReference>
<dbReference type="CDD" id="cd13639">
    <property type="entry name" value="PBP2_OpuAC_like"/>
    <property type="match status" value="1"/>
</dbReference>
<keyword evidence="2" id="KW-0813">Transport</keyword>